<accession>A0ABW5Z155</accession>
<gene>
    <name evidence="2" type="ORF">ACFS6I_21280</name>
</gene>
<protein>
    <submittedName>
        <fullName evidence="2">Uncharacterized protein</fullName>
    </submittedName>
</protein>
<name>A0ABW5Z155_9SPHI</name>
<evidence type="ECO:0000313" key="3">
    <source>
        <dbReference type="Proteomes" id="UP001597509"/>
    </source>
</evidence>
<reference evidence="3" key="1">
    <citation type="journal article" date="2019" name="Int. J. Syst. Evol. Microbiol.">
        <title>The Global Catalogue of Microorganisms (GCM) 10K type strain sequencing project: providing services to taxonomists for standard genome sequencing and annotation.</title>
        <authorList>
            <consortium name="The Broad Institute Genomics Platform"/>
            <consortium name="The Broad Institute Genome Sequencing Center for Infectious Disease"/>
            <person name="Wu L."/>
            <person name="Ma J."/>
        </authorList>
    </citation>
    <scope>NUCLEOTIDE SEQUENCE [LARGE SCALE GENOMIC DNA]</scope>
    <source>
        <strain evidence="3">KCTC 22209</strain>
    </source>
</reference>
<dbReference type="Proteomes" id="UP001597509">
    <property type="component" value="Unassembled WGS sequence"/>
</dbReference>
<organism evidence="2 3">
    <name type="scientific">Sphingobacterium anhuiense</name>
    <dbReference type="NCBI Taxonomy" id="493780"/>
    <lineage>
        <taxon>Bacteria</taxon>
        <taxon>Pseudomonadati</taxon>
        <taxon>Bacteroidota</taxon>
        <taxon>Sphingobacteriia</taxon>
        <taxon>Sphingobacteriales</taxon>
        <taxon>Sphingobacteriaceae</taxon>
        <taxon>Sphingobacterium</taxon>
    </lineage>
</organism>
<dbReference type="EMBL" id="JBHUPE010000012">
    <property type="protein sequence ID" value="MFD2906474.1"/>
    <property type="molecule type" value="Genomic_DNA"/>
</dbReference>
<comment type="caution">
    <text evidence="2">The sequence shown here is derived from an EMBL/GenBank/DDBJ whole genome shotgun (WGS) entry which is preliminary data.</text>
</comment>
<evidence type="ECO:0000313" key="2">
    <source>
        <dbReference type="EMBL" id="MFD2906474.1"/>
    </source>
</evidence>
<feature type="region of interest" description="Disordered" evidence="1">
    <location>
        <begin position="1"/>
        <end position="68"/>
    </location>
</feature>
<keyword evidence="3" id="KW-1185">Reference proteome</keyword>
<proteinExistence type="predicted"/>
<dbReference type="RefSeq" id="WP_021188563.1">
    <property type="nucleotide sequence ID" value="NZ_JBHUPE010000012.1"/>
</dbReference>
<sequence>MSKKKIANEDEVQNSNADQLAYDPDKQSFSLDVEDSDPDYDHPSDYDTVAEGAADDDSTYDNSNPYVGDEYADLDELIEDDLEEGGMRIEGEVKLKPIDKKLAETPEDLRDDLDEEGYPINYD</sequence>
<evidence type="ECO:0000256" key="1">
    <source>
        <dbReference type="SAM" id="MobiDB-lite"/>
    </source>
</evidence>